<evidence type="ECO:0000259" key="2">
    <source>
        <dbReference type="SMART" id="SM00849"/>
    </source>
</evidence>
<dbReference type="GO" id="GO:0016787">
    <property type="term" value="F:hydrolase activity"/>
    <property type="evidence" value="ECO:0007669"/>
    <property type="project" value="UniProtKB-KW"/>
</dbReference>
<feature type="chain" id="PRO_5031576099" evidence="1">
    <location>
        <begin position="22"/>
        <end position="322"/>
    </location>
</feature>
<dbReference type="InterPro" id="IPR001279">
    <property type="entry name" value="Metallo-B-lactamas"/>
</dbReference>
<keyword evidence="4" id="KW-1185">Reference proteome</keyword>
<dbReference type="EMBL" id="WWCU01000017">
    <property type="protein sequence ID" value="MYN08815.1"/>
    <property type="molecule type" value="Genomic_DNA"/>
</dbReference>
<sequence length="322" mass="35225">MRIYAAALGMALLMLLGRAQGAESAPPIELTPLQVAPQVYYFQGQAGMASAANKGFMSNAGFVVTRDGVVVFDALATPVLGAAMLKAIARVTAQPVRRIIVSHYHADHFYGLQALKQPGVEIWAHGAGKTTLASDFTRTRLAERRTSLAPWVDADTRLLPADRWLDFGKDKTVKFELGGTHFTLLDVGGAHSPEDLMLYVEDAKVLFAGDLFFTGRIPFVGDADSKAWLQALARFPAGPKVVIPGHGPASTNPQADLALTTSYLLYLREQMGKAVADMQTFDEAYQAVDWRRFEQYPAFKEANRINAYGTYLLLERESLGKQ</sequence>
<feature type="signal peptide" evidence="1">
    <location>
        <begin position="1"/>
        <end position="21"/>
    </location>
</feature>
<dbReference type="InterPro" id="IPR050855">
    <property type="entry name" value="NDM-1-like"/>
</dbReference>
<proteinExistence type="predicted"/>
<organism evidence="3 4">
    <name type="scientific">Pseudoduganella aquatica</name>
    <dbReference type="NCBI Taxonomy" id="2660641"/>
    <lineage>
        <taxon>Bacteria</taxon>
        <taxon>Pseudomonadati</taxon>
        <taxon>Pseudomonadota</taxon>
        <taxon>Betaproteobacteria</taxon>
        <taxon>Burkholderiales</taxon>
        <taxon>Oxalobacteraceae</taxon>
        <taxon>Telluria group</taxon>
        <taxon>Pseudoduganella</taxon>
    </lineage>
</organism>
<dbReference type="InterPro" id="IPR036866">
    <property type="entry name" value="RibonucZ/Hydroxyglut_hydro"/>
</dbReference>
<accession>A0A7X4KNE7</accession>
<evidence type="ECO:0000256" key="1">
    <source>
        <dbReference type="SAM" id="SignalP"/>
    </source>
</evidence>
<evidence type="ECO:0000313" key="3">
    <source>
        <dbReference type="EMBL" id="MYN08815.1"/>
    </source>
</evidence>
<dbReference type="PANTHER" id="PTHR42951:SF20">
    <property type="entry name" value="BETA LACTAMASE"/>
    <property type="match status" value="1"/>
</dbReference>
<comment type="caution">
    <text evidence="3">The sequence shown here is derived from an EMBL/GenBank/DDBJ whole genome shotgun (WGS) entry which is preliminary data.</text>
</comment>
<gene>
    <name evidence="3" type="ORF">GTP77_15910</name>
</gene>
<evidence type="ECO:0000313" key="4">
    <source>
        <dbReference type="Proteomes" id="UP000450676"/>
    </source>
</evidence>
<keyword evidence="3" id="KW-0378">Hydrolase</keyword>
<dbReference type="AlphaFoldDB" id="A0A7X4KNE7"/>
<protein>
    <submittedName>
        <fullName evidence="3">MBL fold metallo-hydrolase</fullName>
    </submittedName>
</protein>
<dbReference type="SUPFAM" id="SSF56281">
    <property type="entry name" value="Metallo-hydrolase/oxidoreductase"/>
    <property type="match status" value="1"/>
</dbReference>
<dbReference type="CDD" id="cd16282">
    <property type="entry name" value="metallo-hydrolase-like_MBL-fold"/>
    <property type="match status" value="1"/>
</dbReference>
<reference evidence="3 4" key="1">
    <citation type="submission" date="2019-12" db="EMBL/GenBank/DDBJ databases">
        <title>Novel species isolated from a subtropical stream in China.</title>
        <authorList>
            <person name="Lu H."/>
        </authorList>
    </citation>
    <scope>NUCLEOTIDE SEQUENCE [LARGE SCALE GENOMIC DNA]</scope>
    <source>
        <strain evidence="3 4">FT127W</strain>
    </source>
</reference>
<name>A0A7X4KNE7_9BURK</name>
<feature type="domain" description="Metallo-beta-lactamase" evidence="2">
    <location>
        <begin position="57"/>
        <end position="246"/>
    </location>
</feature>
<dbReference type="Gene3D" id="3.60.15.10">
    <property type="entry name" value="Ribonuclease Z/Hydroxyacylglutathione hydrolase-like"/>
    <property type="match status" value="1"/>
</dbReference>
<dbReference type="Proteomes" id="UP000450676">
    <property type="component" value="Unassembled WGS sequence"/>
</dbReference>
<dbReference type="RefSeq" id="WP_161073126.1">
    <property type="nucleotide sequence ID" value="NZ_WWCU01000017.1"/>
</dbReference>
<keyword evidence="1" id="KW-0732">Signal</keyword>
<dbReference type="Pfam" id="PF00753">
    <property type="entry name" value="Lactamase_B"/>
    <property type="match status" value="1"/>
</dbReference>
<dbReference type="SMART" id="SM00849">
    <property type="entry name" value="Lactamase_B"/>
    <property type="match status" value="1"/>
</dbReference>
<dbReference type="PANTHER" id="PTHR42951">
    <property type="entry name" value="METALLO-BETA-LACTAMASE DOMAIN-CONTAINING"/>
    <property type="match status" value="1"/>
</dbReference>